<evidence type="ECO:0000259" key="15">
    <source>
        <dbReference type="PROSITE" id="PS50054"/>
    </source>
</evidence>
<dbReference type="GO" id="GO:0051301">
    <property type="term" value="P:cell division"/>
    <property type="evidence" value="ECO:0007669"/>
    <property type="project" value="UniProtKB-KW"/>
</dbReference>
<dbReference type="PROSITE" id="PS50056">
    <property type="entry name" value="TYR_PHOSPHATASE_2"/>
    <property type="match status" value="1"/>
</dbReference>
<name>A0ABD3NV61_9STRA</name>
<evidence type="ECO:0000256" key="4">
    <source>
        <dbReference type="ARBA" id="ARBA00013064"/>
    </source>
</evidence>
<accession>A0ABD3NV61</accession>
<keyword evidence="5" id="KW-0963">Cytoplasm</keyword>
<evidence type="ECO:0000313" key="17">
    <source>
        <dbReference type="EMBL" id="KAL3778776.1"/>
    </source>
</evidence>
<comment type="subcellular location">
    <subcellularLocation>
        <location evidence="2">Cytoplasm</location>
    </subcellularLocation>
    <subcellularLocation>
        <location evidence="1">Nucleus</location>
    </subcellularLocation>
</comment>
<keyword evidence="9" id="KW-0378">Hydrolase</keyword>
<dbReference type="SUPFAM" id="SSF52799">
    <property type="entry name" value="(Phosphotyrosine protein) phosphatases II"/>
    <property type="match status" value="3"/>
</dbReference>
<gene>
    <name evidence="17" type="ORF">HJC23_002682</name>
</gene>
<dbReference type="EC" id="3.1.3.48" evidence="4"/>
<evidence type="ECO:0000256" key="7">
    <source>
        <dbReference type="ARBA" id="ARBA00022618"/>
    </source>
</evidence>
<dbReference type="InterPro" id="IPR044506">
    <property type="entry name" value="CDC14_C"/>
</dbReference>
<keyword evidence="7" id="KW-0132">Cell division</keyword>
<evidence type="ECO:0000259" key="16">
    <source>
        <dbReference type="PROSITE" id="PS50056"/>
    </source>
</evidence>
<keyword evidence="6" id="KW-0597">Phosphoprotein</keyword>
<keyword evidence="10" id="KW-0904">Protein phosphatase</keyword>
<dbReference type="GO" id="GO:0000278">
    <property type="term" value="P:mitotic cell cycle"/>
    <property type="evidence" value="ECO:0007669"/>
    <property type="project" value="UniProtKB-ARBA"/>
</dbReference>
<evidence type="ECO:0000256" key="8">
    <source>
        <dbReference type="ARBA" id="ARBA00022776"/>
    </source>
</evidence>
<feature type="compositionally biased region" description="Low complexity" evidence="14">
    <location>
        <begin position="191"/>
        <end position="202"/>
    </location>
</feature>
<feature type="compositionally biased region" description="Polar residues" evidence="14">
    <location>
        <begin position="492"/>
        <end position="507"/>
    </location>
</feature>
<evidence type="ECO:0000256" key="14">
    <source>
        <dbReference type="SAM" id="MobiDB-lite"/>
    </source>
</evidence>
<evidence type="ECO:0000256" key="3">
    <source>
        <dbReference type="ARBA" id="ARBA00007315"/>
    </source>
</evidence>
<dbReference type="GO" id="GO:0007096">
    <property type="term" value="P:regulation of exit from mitosis"/>
    <property type="evidence" value="ECO:0007669"/>
    <property type="project" value="UniProtKB-ARBA"/>
</dbReference>
<protein>
    <recommendedName>
        <fullName evidence="4">protein-tyrosine-phosphatase</fullName>
        <ecNumber evidence="4">3.1.3.48</ecNumber>
    </recommendedName>
</protein>
<sequence>MDQSKFHSQEQLWGAVEIIPNRLYYASLKFFPPEYEADSCQDIGASASSSHASSSASATTKNVNKKEVHYFSIDTTLIYWNFFLDFGPLNLGQLYRFCSLVNHKLVAPEFKDTILCYYSGAKGEQRANASFLICAWSMLYLGRTVDEAYYGFRNFDDDEDCDNNMVGNNVSLPPRWKANQALGSDDASRVGDGTAATSTASDAGGSLKDNVHVIGDINDELSPFARINPLPPFHDASPVVCTYDLTVYDCLSGLEKARQLGFFKYNNTPKNIPTHPREDSATTLDSMQPNHPNIFNVEEYEYFEQVENGDLNWIVQNKILAFAGPQSQKLITPEGFCMLTPADYIPYFRKQNVKLVIRLNKKCYDESDFEKVGIRHVEHYYLDGSCPEMSILQSVLSDMESIGEGEAMAIHCKAGLGRTGTCIGAYLMKHYRLTAREVIGWMRICRPGMVIGPQQHFLHDIEEIMWQEGEIFRSNLVKNGALAASFVTPKNQETTHPSILATPQSKGSHAGQHVKIVTPDTAGSKNSQSSIDSSHDDFMTILNKGNAASMHIPSSPSSTTSLPTIDVLQVQEQDKNVSSTTNDNMAKEGDQANALLERKLRQNLNQFTP</sequence>
<dbReference type="GO" id="GO:0051321">
    <property type="term" value="P:meiotic cell cycle"/>
    <property type="evidence" value="ECO:0007669"/>
    <property type="project" value="UniProtKB-KW"/>
</dbReference>
<keyword evidence="11" id="KW-0539">Nucleus</keyword>
<evidence type="ECO:0000256" key="12">
    <source>
        <dbReference type="ARBA" id="ARBA00023254"/>
    </source>
</evidence>
<evidence type="ECO:0000256" key="11">
    <source>
        <dbReference type="ARBA" id="ARBA00023242"/>
    </source>
</evidence>
<dbReference type="Pfam" id="PF14671">
    <property type="entry name" value="DSPn"/>
    <property type="match status" value="1"/>
</dbReference>
<dbReference type="GO" id="GO:0032954">
    <property type="term" value="P:regulation of cytokinetic process"/>
    <property type="evidence" value="ECO:0007669"/>
    <property type="project" value="UniProtKB-ARBA"/>
</dbReference>
<proteinExistence type="inferred from homology"/>
<dbReference type="GO" id="GO:0033554">
    <property type="term" value="P:cellular response to stress"/>
    <property type="evidence" value="ECO:0007669"/>
    <property type="project" value="UniProtKB-ARBA"/>
</dbReference>
<comment type="caution">
    <text evidence="17">The sequence shown here is derived from an EMBL/GenBank/DDBJ whole genome shotgun (WGS) entry which is preliminary data.</text>
</comment>
<dbReference type="InterPro" id="IPR020422">
    <property type="entry name" value="TYR_PHOSPHATASE_DUAL_dom"/>
</dbReference>
<keyword evidence="18" id="KW-1185">Reference proteome</keyword>
<evidence type="ECO:0000256" key="1">
    <source>
        <dbReference type="ARBA" id="ARBA00004123"/>
    </source>
</evidence>
<dbReference type="Proteomes" id="UP001516023">
    <property type="component" value="Unassembled WGS sequence"/>
</dbReference>
<feature type="region of interest" description="Disordered" evidence="14">
    <location>
        <begin position="183"/>
        <end position="202"/>
    </location>
</feature>
<comment type="similarity">
    <text evidence="3">Belongs to the protein-tyrosine phosphatase family. Non-receptor class CDC14 subfamily.</text>
</comment>
<dbReference type="PANTHER" id="PTHR23339">
    <property type="entry name" value="TYROSINE SPECIFIC PROTEIN PHOSPHATASE AND DUAL SPECIFICITY PROTEIN PHOSPHATASE"/>
    <property type="match status" value="1"/>
</dbReference>
<dbReference type="Gene3D" id="3.90.190.10">
    <property type="entry name" value="Protein tyrosine phosphatase superfamily"/>
    <property type="match status" value="2"/>
</dbReference>
<dbReference type="FunFam" id="3.90.190.10:FF:000038">
    <property type="entry name" value="Tyrosine-protein phosphatase CDC14"/>
    <property type="match status" value="1"/>
</dbReference>
<evidence type="ECO:0000256" key="13">
    <source>
        <dbReference type="ARBA" id="ARBA00023306"/>
    </source>
</evidence>
<dbReference type="GO" id="GO:0031981">
    <property type="term" value="C:nuclear lumen"/>
    <property type="evidence" value="ECO:0007669"/>
    <property type="project" value="UniProtKB-ARBA"/>
</dbReference>
<evidence type="ECO:0000256" key="9">
    <source>
        <dbReference type="ARBA" id="ARBA00022801"/>
    </source>
</evidence>
<evidence type="ECO:0000256" key="5">
    <source>
        <dbReference type="ARBA" id="ARBA00022490"/>
    </source>
</evidence>
<dbReference type="CDD" id="cd17657">
    <property type="entry name" value="CDC14_N"/>
    <property type="match status" value="1"/>
</dbReference>
<evidence type="ECO:0000256" key="6">
    <source>
        <dbReference type="ARBA" id="ARBA00022553"/>
    </source>
</evidence>
<dbReference type="GO" id="GO:0005737">
    <property type="term" value="C:cytoplasm"/>
    <property type="evidence" value="ECO:0007669"/>
    <property type="project" value="UniProtKB-SubCell"/>
</dbReference>
<dbReference type="InterPro" id="IPR000340">
    <property type="entry name" value="Dual-sp_phosphatase_cat-dom"/>
</dbReference>
<keyword evidence="12" id="KW-0469">Meiosis</keyword>
<feature type="region of interest" description="Disordered" evidence="14">
    <location>
        <begin position="492"/>
        <end position="512"/>
    </location>
</feature>
<evidence type="ECO:0000313" key="18">
    <source>
        <dbReference type="Proteomes" id="UP001516023"/>
    </source>
</evidence>
<dbReference type="EMBL" id="JABMIG020000419">
    <property type="protein sequence ID" value="KAL3778776.1"/>
    <property type="molecule type" value="Genomic_DNA"/>
</dbReference>
<dbReference type="InterPro" id="IPR050561">
    <property type="entry name" value="PTP"/>
</dbReference>
<keyword evidence="8" id="KW-0498">Mitosis</keyword>
<dbReference type="PROSITE" id="PS00383">
    <property type="entry name" value="TYR_PHOSPHATASE_1"/>
    <property type="match status" value="1"/>
</dbReference>
<dbReference type="GO" id="GO:0005856">
    <property type="term" value="C:cytoskeleton"/>
    <property type="evidence" value="ECO:0007669"/>
    <property type="project" value="UniProtKB-ARBA"/>
</dbReference>
<dbReference type="Pfam" id="PF00782">
    <property type="entry name" value="DSPc"/>
    <property type="match status" value="1"/>
</dbReference>
<keyword evidence="13" id="KW-0131">Cell cycle</keyword>
<organism evidence="17 18">
    <name type="scientific">Cyclotella cryptica</name>
    <dbReference type="NCBI Taxonomy" id="29204"/>
    <lineage>
        <taxon>Eukaryota</taxon>
        <taxon>Sar</taxon>
        <taxon>Stramenopiles</taxon>
        <taxon>Ochrophyta</taxon>
        <taxon>Bacillariophyta</taxon>
        <taxon>Coscinodiscophyceae</taxon>
        <taxon>Thalassiosirophycidae</taxon>
        <taxon>Stephanodiscales</taxon>
        <taxon>Stephanodiscaceae</taxon>
        <taxon>Cyclotella</taxon>
    </lineage>
</organism>
<dbReference type="PROSITE" id="PS50054">
    <property type="entry name" value="TYR_PHOSPHATASE_DUAL"/>
    <property type="match status" value="1"/>
</dbReference>
<dbReference type="CDD" id="cd14499">
    <property type="entry name" value="CDC14_C"/>
    <property type="match status" value="1"/>
</dbReference>
<evidence type="ECO:0000256" key="2">
    <source>
        <dbReference type="ARBA" id="ARBA00004496"/>
    </source>
</evidence>
<dbReference type="SMART" id="SM00195">
    <property type="entry name" value="DSPc"/>
    <property type="match status" value="1"/>
</dbReference>
<dbReference type="AlphaFoldDB" id="A0ABD3NV61"/>
<reference evidence="17 18" key="1">
    <citation type="journal article" date="2020" name="G3 (Bethesda)">
        <title>Improved Reference Genome for Cyclotella cryptica CCMP332, a Model for Cell Wall Morphogenesis, Salinity Adaptation, and Lipid Production in Diatoms (Bacillariophyta).</title>
        <authorList>
            <person name="Roberts W.R."/>
            <person name="Downey K.M."/>
            <person name="Ruck E.C."/>
            <person name="Traller J.C."/>
            <person name="Alverson A.J."/>
        </authorList>
    </citation>
    <scope>NUCLEOTIDE SEQUENCE [LARGE SCALE GENOMIC DNA]</scope>
    <source>
        <strain evidence="17 18">CCMP332</strain>
    </source>
</reference>
<dbReference type="InterPro" id="IPR016130">
    <property type="entry name" value="Tyr_Pase_AS"/>
</dbReference>
<feature type="domain" description="Tyrosine-protein phosphatase" evidence="15">
    <location>
        <begin position="309"/>
        <end position="470"/>
    </location>
</feature>
<dbReference type="InterPro" id="IPR029260">
    <property type="entry name" value="DSPn"/>
</dbReference>
<dbReference type="InterPro" id="IPR000387">
    <property type="entry name" value="Tyr_Pase_dom"/>
</dbReference>
<evidence type="ECO:0000256" key="10">
    <source>
        <dbReference type="ARBA" id="ARBA00022912"/>
    </source>
</evidence>
<dbReference type="GO" id="GO:0004725">
    <property type="term" value="F:protein tyrosine phosphatase activity"/>
    <property type="evidence" value="ECO:0007669"/>
    <property type="project" value="UniProtKB-EC"/>
</dbReference>
<feature type="domain" description="Tyrosine specific protein phosphatases" evidence="16">
    <location>
        <begin position="389"/>
        <end position="457"/>
    </location>
</feature>
<dbReference type="InterPro" id="IPR029021">
    <property type="entry name" value="Prot-tyrosine_phosphatase-like"/>
</dbReference>